<dbReference type="Gene3D" id="1.20.1250.20">
    <property type="entry name" value="MFS general substrate transporter like domains"/>
    <property type="match status" value="1"/>
</dbReference>
<reference evidence="7" key="1">
    <citation type="submission" date="2019-06" db="EMBL/GenBank/DDBJ databases">
        <authorList>
            <person name="Zheng W."/>
        </authorList>
    </citation>
    <scope>NUCLEOTIDE SEQUENCE</scope>
    <source>
        <strain evidence="7">QDHG01</strain>
    </source>
</reference>
<dbReference type="InterPro" id="IPR052983">
    <property type="entry name" value="MFS_Riboflavin_Transporter"/>
</dbReference>
<dbReference type="GO" id="GO:0022857">
    <property type="term" value="F:transmembrane transporter activity"/>
    <property type="evidence" value="ECO:0007669"/>
    <property type="project" value="InterPro"/>
</dbReference>
<feature type="transmembrane region" description="Helical" evidence="6">
    <location>
        <begin position="58"/>
        <end position="77"/>
    </location>
</feature>
<dbReference type="SUPFAM" id="SSF103473">
    <property type="entry name" value="MFS general substrate transporter"/>
    <property type="match status" value="1"/>
</dbReference>
<accession>A0A8J8SV73</accession>
<keyword evidence="3 6" id="KW-0812">Transmembrane</keyword>
<name>A0A8J8SV73_HALGN</name>
<proteinExistence type="predicted"/>
<keyword evidence="4 6" id="KW-1133">Transmembrane helix</keyword>
<feature type="transmembrane region" description="Helical" evidence="6">
    <location>
        <begin position="148"/>
        <end position="167"/>
    </location>
</feature>
<protein>
    <recommendedName>
        <fullName evidence="9">MFS transporter</fullName>
    </recommendedName>
</protein>
<dbReference type="EMBL" id="RRYP01025874">
    <property type="protein sequence ID" value="TNV71915.1"/>
    <property type="molecule type" value="Genomic_DNA"/>
</dbReference>
<keyword evidence="5 6" id="KW-0472">Membrane</keyword>
<evidence type="ECO:0000313" key="7">
    <source>
        <dbReference type="EMBL" id="TNV71915.1"/>
    </source>
</evidence>
<keyword evidence="2" id="KW-0813">Transport</keyword>
<dbReference type="Proteomes" id="UP000785679">
    <property type="component" value="Unassembled WGS sequence"/>
</dbReference>
<evidence type="ECO:0000256" key="6">
    <source>
        <dbReference type="SAM" id="Phobius"/>
    </source>
</evidence>
<dbReference type="OrthoDB" id="289951at2759"/>
<dbReference type="Pfam" id="PF07690">
    <property type="entry name" value="MFS_1"/>
    <property type="match status" value="1"/>
</dbReference>
<feature type="transmembrane region" description="Helical" evidence="6">
    <location>
        <begin position="116"/>
        <end position="136"/>
    </location>
</feature>
<dbReference type="InterPro" id="IPR036259">
    <property type="entry name" value="MFS_trans_sf"/>
</dbReference>
<feature type="transmembrane region" description="Helical" evidence="6">
    <location>
        <begin position="83"/>
        <end position="104"/>
    </location>
</feature>
<evidence type="ECO:0000256" key="2">
    <source>
        <dbReference type="ARBA" id="ARBA00022448"/>
    </source>
</evidence>
<dbReference type="PANTHER" id="PTHR43385">
    <property type="entry name" value="RIBOFLAVIN TRANSPORTER RIBJ"/>
    <property type="match status" value="1"/>
</dbReference>
<comment type="subcellular location">
    <subcellularLocation>
        <location evidence="1">Membrane</location>
        <topology evidence="1">Multi-pass membrane protein</topology>
    </subcellularLocation>
</comment>
<evidence type="ECO:0008006" key="9">
    <source>
        <dbReference type="Google" id="ProtNLM"/>
    </source>
</evidence>
<dbReference type="InterPro" id="IPR011701">
    <property type="entry name" value="MFS"/>
</dbReference>
<comment type="caution">
    <text evidence="7">The sequence shown here is derived from an EMBL/GenBank/DDBJ whole genome shotgun (WGS) entry which is preliminary data.</text>
</comment>
<evidence type="ECO:0000313" key="8">
    <source>
        <dbReference type="Proteomes" id="UP000785679"/>
    </source>
</evidence>
<feature type="transmembrane region" description="Helical" evidence="6">
    <location>
        <begin position="30"/>
        <end position="51"/>
    </location>
</feature>
<keyword evidence="8" id="KW-1185">Reference proteome</keyword>
<dbReference type="AlphaFoldDB" id="A0A8J8SV73"/>
<dbReference type="PANTHER" id="PTHR43385:SF1">
    <property type="entry name" value="RIBOFLAVIN TRANSPORTER RIBJ"/>
    <property type="match status" value="1"/>
</dbReference>
<evidence type="ECO:0000256" key="3">
    <source>
        <dbReference type="ARBA" id="ARBA00022692"/>
    </source>
</evidence>
<gene>
    <name evidence="7" type="ORF">FGO68_gene7588</name>
</gene>
<evidence type="ECO:0000256" key="1">
    <source>
        <dbReference type="ARBA" id="ARBA00004141"/>
    </source>
</evidence>
<sequence>MTCLSIFIGLFVINTFKKFGQESIDDDRFLTTVGAVSSVFGGLRFLWSYLVDRYSFKLSYTIVLCINVVFGGTLVLVRDSRALFLIWVSMIVWAEGAHFALVPTICAKSFGKHASIVYGVAFSFGAISQIVSSVLVRFMLKTVGYETFYYISTAFSLAALLLLRFVYEEKVISA</sequence>
<evidence type="ECO:0000256" key="5">
    <source>
        <dbReference type="ARBA" id="ARBA00023136"/>
    </source>
</evidence>
<organism evidence="7 8">
    <name type="scientific">Halteria grandinella</name>
    <dbReference type="NCBI Taxonomy" id="5974"/>
    <lineage>
        <taxon>Eukaryota</taxon>
        <taxon>Sar</taxon>
        <taxon>Alveolata</taxon>
        <taxon>Ciliophora</taxon>
        <taxon>Intramacronucleata</taxon>
        <taxon>Spirotrichea</taxon>
        <taxon>Stichotrichia</taxon>
        <taxon>Sporadotrichida</taxon>
        <taxon>Halteriidae</taxon>
        <taxon>Halteria</taxon>
    </lineage>
</organism>
<evidence type="ECO:0000256" key="4">
    <source>
        <dbReference type="ARBA" id="ARBA00022989"/>
    </source>
</evidence>
<dbReference type="GO" id="GO:0016020">
    <property type="term" value="C:membrane"/>
    <property type="evidence" value="ECO:0007669"/>
    <property type="project" value="UniProtKB-SubCell"/>
</dbReference>